<proteinExistence type="predicted"/>
<accession>A0A1A9F1Q1</accession>
<dbReference type="OrthoDB" id="9342731at2"/>
<dbReference type="RefSeq" id="WP_067385404.1">
    <property type="nucleotide sequence ID" value="NZ_CP015839.1"/>
</dbReference>
<sequence length="70" mass="7789">MSRDIENPSLVELLDRLDLSSMSETEVIRMRAEAARAEYISEALHKLFGKVKSLFCACKTTTTTADVSHA</sequence>
<organism evidence="1 2">
    <name type="scientific">Marinobacterium aestuarii</name>
    <dbReference type="NCBI Taxonomy" id="1821621"/>
    <lineage>
        <taxon>Bacteria</taxon>
        <taxon>Pseudomonadati</taxon>
        <taxon>Pseudomonadota</taxon>
        <taxon>Gammaproteobacteria</taxon>
        <taxon>Oceanospirillales</taxon>
        <taxon>Oceanospirillaceae</taxon>
        <taxon>Marinobacterium</taxon>
    </lineage>
</organism>
<dbReference type="EMBL" id="CP015839">
    <property type="protein sequence ID" value="ANG64097.1"/>
    <property type="molecule type" value="Genomic_DNA"/>
</dbReference>
<evidence type="ECO:0000313" key="2">
    <source>
        <dbReference type="Proteomes" id="UP000078070"/>
    </source>
</evidence>
<evidence type="ECO:0000313" key="1">
    <source>
        <dbReference type="EMBL" id="ANG64097.1"/>
    </source>
</evidence>
<gene>
    <name evidence="1" type="ORF">A8C75_17550</name>
</gene>
<protein>
    <submittedName>
        <fullName evidence="1">Uncharacterized protein</fullName>
    </submittedName>
</protein>
<dbReference type="KEGG" id="mars:A8C75_17550"/>
<name>A0A1A9F1Q1_9GAMM</name>
<reference evidence="1 2" key="2">
    <citation type="journal article" date="2018" name="Int. J. Syst. Evol. Microbiol.">
        <title>Marinobacterium aestuarii sp. nov., a benzene-degrading marine bacterium isolated from estuary sediment.</title>
        <authorList>
            <person name="Bae S.S."/>
            <person name="Jung J."/>
            <person name="Chung D."/>
            <person name="Baek K."/>
        </authorList>
    </citation>
    <scope>NUCLEOTIDE SEQUENCE [LARGE SCALE GENOMIC DNA]</scope>
    <source>
        <strain evidence="1 2">ST58-10</strain>
    </source>
</reference>
<dbReference type="Proteomes" id="UP000078070">
    <property type="component" value="Chromosome"/>
</dbReference>
<reference evidence="2" key="1">
    <citation type="submission" date="2016-05" db="EMBL/GenBank/DDBJ databases">
        <authorList>
            <person name="Baek K."/>
            <person name="Yang S.-J."/>
        </authorList>
    </citation>
    <scope>NUCLEOTIDE SEQUENCE [LARGE SCALE GENOMIC DNA]</scope>
    <source>
        <strain evidence="2">ST58-10</strain>
    </source>
</reference>
<keyword evidence="2" id="KW-1185">Reference proteome</keyword>
<dbReference type="AlphaFoldDB" id="A0A1A9F1Q1"/>